<organism evidence="2 3">
    <name type="scientific">Microbaculum marinisediminis</name>
    <dbReference type="NCBI Taxonomy" id="2931392"/>
    <lineage>
        <taxon>Bacteria</taxon>
        <taxon>Pseudomonadati</taxon>
        <taxon>Pseudomonadota</taxon>
        <taxon>Alphaproteobacteria</taxon>
        <taxon>Hyphomicrobiales</taxon>
        <taxon>Tepidamorphaceae</taxon>
        <taxon>Microbaculum</taxon>
    </lineage>
</organism>
<comment type="caution">
    <text evidence="2">The sequence shown here is derived from an EMBL/GenBank/DDBJ whole genome shotgun (WGS) entry which is preliminary data.</text>
</comment>
<dbReference type="Pfam" id="PF01037">
    <property type="entry name" value="AsnC_trans_reg"/>
    <property type="match status" value="1"/>
</dbReference>
<dbReference type="AlphaFoldDB" id="A0AAW5R3Q0"/>
<protein>
    <submittedName>
        <fullName evidence="2">Lrp/AsnC family transcriptional regulator</fullName>
    </submittedName>
</protein>
<dbReference type="Gene3D" id="3.30.70.920">
    <property type="match status" value="1"/>
</dbReference>
<evidence type="ECO:0000313" key="3">
    <source>
        <dbReference type="Proteomes" id="UP001320898"/>
    </source>
</evidence>
<proteinExistence type="predicted"/>
<keyword evidence="3" id="KW-1185">Reference proteome</keyword>
<reference evidence="2 3" key="1">
    <citation type="submission" date="2022-04" db="EMBL/GenBank/DDBJ databases">
        <authorList>
            <person name="Ye Y.-Q."/>
            <person name="Du Z.-J."/>
        </authorList>
    </citation>
    <scope>NUCLEOTIDE SEQUENCE [LARGE SCALE GENOMIC DNA]</scope>
    <source>
        <strain evidence="2 3">A6E488</strain>
    </source>
</reference>
<name>A0AAW5R3Q0_9HYPH</name>
<dbReference type="InterPro" id="IPR019887">
    <property type="entry name" value="Tscrpt_reg_AsnC/Lrp_C"/>
</dbReference>
<dbReference type="Proteomes" id="UP001320898">
    <property type="component" value="Unassembled WGS sequence"/>
</dbReference>
<evidence type="ECO:0000259" key="1">
    <source>
        <dbReference type="Pfam" id="PF01037"/>
    </source>
</evidence>
<dbReference type="EMBL" id="JALIDZ010000017">
    <property type="protein sequence ID" value="MCT8974891.1"/>
    <property type="molecule type" value="Genomic_DNA"/>
</dbReference>
<accession>A0AAW5R3Q0</accession>
<feature type="domain" description="Transcription regulator AsnC/Lrp ligand binding" evidence="1">
    <location>
        <begin position="6"/>
        <end position="76"/>
    </location>
</feature>
<dbReference type="SUPFAM" id="SSF54909">
    <property type="entry name" value="Dimeric alpha+beta barrel"/>
    <property type="match status" value="1"/>
</dbReference>
<evidence type="ECO:0000313" key="2">
    <source>
        <dbReference type="EMBL" id="MCT8974891.1"/>
    </source>
</evidence>
<dbReference type="InterPro" id="IPR011008">
    <property type="entry name" value="Dimeric_a/b-barrel"/>
</dbReference>
<dbReference type="RefSeq" id="WP_261618480.1">
    <property type="nucleotide sequence ID" value="NZ_JALIDZ010000017.1"/>
</dbReference>
<gene>
    <name evidence="2" type="ORF">MUB46_23785</name>
</gene>
<sequence length="78" mass="8849">MIPFFVQIKCHLGRSYEVANQIADAEIASEIYSTAGDYDLLVKFYVDAGTDIGHFVNEKVQCFEGIRDTYTIITFKAF</sequence>